<keyword evidence="2" id="KW-0812">Transmembrane</keyword>
<feature type="region of interest" description="Disordered" evidence="1">
    <location>
        <begin position="388"/>
        <end position="437"/>
    </location>
</feature>
<accession>A0ABQ5BZT4</accession>
<dbReference type="PANTHER" id="PTHR15503:SF45">
    <property type="entry name" value="RNA-DIRECTED DNA POLYMERASE HOMOLOG"/>
    <property type="match status" value="1"/>
</dbReference>
<evidence type="ECO:0000313" key="4">
    <source>
        <dbReference type="Proteomes" id="UP001151760"/>
    </source>
</evidence>
<sequence length="437" mass="47899">MWRERALCKSVPKDTKQCPGKSLQLRDRNASPRPERNHGFDVVIGMDWLSKYLARIICDEKVIHILINGETLIIRVMGKKLDEKRLEDIPVVREFPEVFPDLLDLPPIRQVEFQIDLIPGTTPVARAPYRLAPSVLEGASFTQGTVSSIPIVGSISPEGFLPPILLLVVIIVMVVIVAVILVVVVVAIVRVVIVVAIIGVVVVVGGVSFIIKLSFVIIGNPPMKTFMSFLEFGTMFGHKTANSWNLLMSPVGPLFLVGITYMNVLAIVQHVDFLARGDTSGGGVVDLTRDEDPTDEDGDIGMGDSIESLMSTYVVRESLRRKENLEIRTLVERLNPDSKLLNFNTGRIIVPKSQAVNESLETSNTPESSKDSEAEFLTLLPPLKILQGASPSSEDLSNKSVSGTVTISESKQTTPSVPTEVKDTEQESKLNELTKLV</sequence>
<feature type="compositionally biased region" description="Polar residues" evidence="1">
    <location>
        <begin position="389"/>
        <end position="417"/>
    </location>
</feature>
<dbReference type="InterPro" id="IPR032567">
    <property type="entry name" value="RTL1-rel"/>
</dbReference>
<comment type="caution">
    <text evidence="3">The sequence shown here is derived from an EMBL/GenBank/DDBJ whole genome shotgun (WGS) entry which is preliminary data.</text>
</comment>
<evidence type="ECO:0000256" key="2">
    <source>
        <dbReference type="SAM" id="Phobius"/>
    </source>
</evidence>
<dbReference type="PANTHER" id="PTHR15503">
    <property type="entry name" value="LDOC1 RELATED"/>
    <property type="match status" value="1"/>
</dbReference>
<proteinExistence type="predicted"/>
<keyword evidence="4" id="KW-1185">Reference proteome</keyword>
<reference evidence="3" key="1">
    <citation type="journal article" date="2022" name="Int. J. Mol. Sci.">
        <title>Draft Genome of Tanacetum Coccineum: Genomic Comparison of Closely Related Tanacetum-Family Plants.</title>
        <authorList>
            <person name="Yamashiro T."/>
            <person name="Shiraishi A."/>
            <person name="Nakayama K."/>
            <person name="Satake H."/>
        </authorList>
    </citation>
    <scope>NUCLEOTIDE SEQUENCE</scope>
</reference>
<dbReference type="EMBL" id="BQNB010013800">
    <property type="protein sequence ID" value="GJT20415.1"/>
    <property type="molecule type" value="Genomic_DNA"/>
</dbReference>
<feature type="transmembrane region" description="Helical" evidence="2">
    <location>
        <begin position="164"/>
        <end position="188"/>
    </location>
</feature>
<organism evidence="3 4">
    <name type="scientific">Tanacetum coccineum</name>
    <dbReference type="NCBI Taxonomy" id="301880"/>
    <lineage>
        <taxon>Eukaryota</taxon>
        <taxon>Viridiplantae</taxon>
        <taxon>Streptophyta</taxon>
        <taxon>Embryophyta</taxon>
        <taxon>Tracheophyta</taxon>
        <taxon>Spermatophyta</taxon>
        <taxon>Magnoliopsida</taxon>
        <taxon>eudicotyledons</taxon>
        <taxon>Gunneridae</taxon>
        <taxon>Pentapetalae</taxon>
        <taxon>asterids</taxon>
        <taxon>campanulids</taxon>
        <taxon>Asterales</taxon>
        <taxon>Asteraceae</taxon>
        <taxon>Asteroideae</taxon>
        <taxon>Anthemideae</taxon>
        <taxon>Anthemidinae</taxon>
        <taxon>Tanacetum</taxon>
    </lineage>
</organism>
<evidence type="ECO:0000313" key="3">
    <source>
        <dbReference type="EMBL" id="GJT20415.1"/>
    </source>
</evidence>
<dbReference type="Pfam" id="PF08284">
    <property type="entry name" value="RVP_2"/>
    <property type="match status" value="1"/>
</dbReference>
<evidence type="ECO:0000256" key="1">
    <source>
        <dbReference type="SAM" id="MobiDB-lite"/>
    </source>
</evidence>
<feature type="compositionally biased region" description="Basic and acidic residues" evidence="1">
    <location>
        <begin position="420"/>
        <end position="437"/>
    </location>
</feature>
<feature type="compositionally biased region" description="Basic and acidic residues" evidence="1">
    <location>
        <begin position="24"/>
        <end position="36"/>
    </location>
</feature>
<feature type="transmembrane region" description="Helical" evidence="2">
    <location>
        <begin position="194"/>
        <end position="218"/>
    </location>
</feature>
<reference evidence="3" key="2">
    <citation type="submission" date="2022-01" db="EMBL/GenBank/DDBJ databases">
        <authorList>
            <person name="Yamashiro T."/>
            <person name="Shiraishi A."/>
            <person name="Satake H."/>
            <person name="Nakayama K."/>
        </authorList>
    </citation>
    <scope>NUCLEOTIDE SEQUENCE</scope>
</reference>
<keyword evidence="2" id="KW-0472">Membrane</keyword>
<dbReference type="Proteomes" id="UP001151760">
    <property type="component" value="Unassembled WGS sequence"/>
</dbReference>
<feature type="region of interest" description="Disordered" evidence="1">
    <location>
        <begin position="9"/>
        <end position="36"/>
    </location>
</feature>
<evidence type="ECO:0008006" key="5">
    <source>
        <dbReference type="Google" id="ProtNLM"/>
    </source>
</evidence>
<protein>
    <recommendedName>
        <fullName evidence="5">Reverse transcriptase domain-containing protein</fullName>
    </recommendedName>
</protein>
<name>A0ABQ5BZT4_9ASTR</name>
<gene>
    <name evidence="3" type="ORF">Tco_0890352</name>
</gene>
<keyword evidence="2" id="KW-1133">Transmembrane helix</keyword>